<dbReference type="Proteomes" id="UP000195043">
    <property type="component" value="Unassembled WGS sequence"/>
</dbReference>
<comment type="similarity">
    <text evidence="3">Belongs to the AB hydrolase superfamily. MenH family.</text>
</comment>
<comment type="pathway">
    <text evidence="3">Quinol/quinone metabolism; 1,4-dihydroxy-2-naphthoate biosynthesis; 1,4-dihydroxy-2-naphthoate from chorismate: step 3/7.</text>
</comment>
<dbReference type="Pfam" id="PF00561">
    <property type="entry name" value="Abhydrolase_1"/>
    <property type="match status" value="1"/>
</dbReference>
<proteinExistence type="inferred from homology"/>
<sequence length="277" mass="31525">MIHQIRGVNYAYQWLQPYDDQRPTVVALHGFTGTRNTFVPMFDQQQSYNILAIDLIGHGQTDVYVHPMRYEVPLLVADLAELLAWLEIPRYLLYGYSMGARVALAWTTHFPDAVEGLIMESGSPGLFTTAERSARVKQDRRLALKLMKEPLATFVEYWQALPLFASQYKLPAEVQERVRHGRLQQAPFGLAMSLAYGGTGKQPSYWAALANIHCPILYIAGDKDLKFQAIGLRMKEQQPAITYRVVPAAGHCIHLEQPTALLQQINDWFFQQFDRTA</sequence>
<dbReference type="InterPro" id="IPR029058">
    <property type="entry name" value="AB_hydrolase_fold"/>
</dbReference>
<keyword evidence="6" id="KW-1185">Reference proteome</keyword>
<evidence type="ECO:0000256" key="3">
    <source>
        <dbReference type="HAMAP-Rule" id="MF_01660"/>
    </source>
</evidence>
<dbReference type="InterPro" id="IPR000073">
    <property type="entry name" value="AB_hydrolase_1"/>
</dbReference>
<dbReference type="AlphaFoldDB" id="A0A242A8Z7"/>
<dbReference type="NCBIfam" id="TIGR03695">
    <property type="entry name" value="menH_SHCHC"/>
    <property type="match status" value="1"/>
</dbReference>
<dbReference type="PANTHER" id="PTHR42916:SF1">
    <property type="entry name" value="PROTEIN PHYLLO, CHLOROPLASTIC"/>
    <property type="match status" value="1"/>
</dbReference>
<comment type="catalytic activity">
    <reaction evidence="3">
        <text>5-enolpyruvoyl-6-hydroxy-2-succinyl-cyclohex-3-ene-1-carboxylate = (1R,6R)-6-hydroxy-2-succinyl-cyclohexa-2,4-diene-1-carboxylate + pyruvate</text>
        <dbReference type="Rhea" id="RHEA:25597"/>
        <dbReference type="ChEBI" id="CHEBI:15361"/>
        <dbReference type="ChEBI" id="CHEBI:58689"/>
        <dbReference type="ChEBI" id="CHEBI:58818"/>
        <dbReference type="EC" id="4.2.99.20"/>
    </reaction>
</comment>
<dbReference type="EMBL" id="NGKU01000001">
    <property type="protein sequence ID" value="OTN77360.1"/>
    <property type="molecule type" value="Genomic_DNA"/>
</dbReference>
<dbReference type="EC" id="4.2.99.20" evidence="3"/>
<dbReference type="PRINTS" id="PR00412">
    <property type="entry name" value="EPOXHYDRLASE"/>
</dbReference>
<dbReference type="RefSeq" id="WP_086275394.1">
    <property type="nucleotide sequence ID" value="NZ_NGKU01000001.1"/>
</dbReference>
<comment type="pathway">
    <text evidence="3">Quinol/quinone metabolism; menaquinone biosynthesis.</text>
</comment>
<dbReference type="SUPFAM" id="SSF53474">
    <property type="entry name" value="alpha/beta-Hydrolases"/>
    <property type="match status" value="1"/>
</dbReference>
<comment type="caution">
    <text evidence="5">The sequence shown here is derived from an EMBL/GenBank/DDBJ whole genome shotgun (WGS) entry which is preliminary data.</text>
</comment>
<dbReference type="InterPro" id="IPR022485">
    <property type="entry name" value="SHCHC_synthase_MenH"/>
</dbReference>
<comment type="subunit">
    <text evidence="3">Monomer.</text>
</comment>
<evidence type="ECO:0000313" key="5">
    <source>
        <dbReference type="EMBL" id="OTN77360.1"/>
    </source>
</evidence>
<dbReference type="UniPathway" id="UPA01057">
    <property type="reaction ID" value="UER00900"/>
</dbReference>
<comment type="function">
    <text evidence="3">Catalyzes a proton abstraction reaction that results in 2,5-elimination of pyruvate from 2-succinyl-5-enolpyruvyl-6-hydroxy-3-cyclohexene-1-carboxylate (SEPHCHC) and the formation of 2-succinyl-6-hydroxy-2,4-cyclohexadiene-1-carboxylate (SHCHC).</text>
</comment>
<dbReference type="GO" id="GO:0009234">
    <property type="term" value="P:menaquinone biosynthetic process"/>
    <property type="evidence" value="ECO:0007669"/>
    <property type="project" value="UniProtKB-UniRule"/>
</dbReference>
<keyword evidence="1 3" id="KW-0474">Menaquinone biosynthesis</keyword>
<dbReference type="STRING" id="1834191.A5886_002460"/>
<evidence type="ECO:0000259" key="4">
    <source>
        <dbReference type="Pfam" id="PF00561"/>
    </source>
</evidence>
<name>A0A242A8Z7_9ENTE</name>
<evidence type="ECO:0000256" key="2">
    <source>
        <dbReference type="ARBA" id="ARBA00023239"/>
    </source>
</evidence>
<dbReference type="OrthoDB" id="9808398at2"/>
<keyword evidence="2 3" id="KW-0456">Lyase</keyword>
<accession>A0A242A8Z7</accession>
<dbReference type="InterPro" id="IPR000639">
    <property type="entry name" value="Epox_hydrolase-like"/>
</dbReference>
<protein>
    <recommendedName>
        <fullName evidence="3">Putative 2-succinyl-6-hydroxy-2,4-cyclohexadiene-1-carboxylate synthase</fullName>
        <shortName evidence="3">SHCHC synthase</shortName>
        <ecNumber evidence="3">4.2.99.20</ecNumber>
    </recommendedName>
</protein>
<dbReference type="PRINTS" id="PR00111">
    <property type="entry name" value="ABHYDROLASE"/>
</dbReference>
<reference evidence="5 6" key="1">
    <citation type="submission" date="2017-05" db="EMBL/GenBank/DDBJ databases">
        <title>The Genome Sequence of Enterococcus sp. 8G7_MSG3316.</title>
        <authorList>
            <consortium name="The Broad Institute Genomics Platform"/>
            <consortium name="The Broad Institute Genomic Center for Infectious Diseases"/>
            <person name="Earl A."/>
            <person name="Manson A."/>
            <person name="Schwartman J."/>
            <person name="Gilmore M."/>
            <person name="Abouelleil A."/>
            <person name="Cao P."/>
            <person name="Chapman S."/>
            <person name="Cusick C."/>
            <person name="Shea T."/>
            <person name="Young S."/>
            <person name="Neafsey D."/>
            <person name="Nusbaum C."/>
            <person name="Birren B."/>
        </authorList>
    </citation>
    <scope>NUCLEOTIDE SEQUENCE [LARGE SCALE GENOMIC DNA]</scope>
    <source>
        <strain evidence="5 6">8G7_MSG3316</strain>
    </source>
</reference>
<dbReference type="HAMAP" id="MF_01660">
    <property type="entry name" value="MenH"/>
    <property type="match status" value="1"/>
</dbReference>
<organism evidence="5 6">
    <name type="scientific">Candidatus Enterococcus testudinis</name>
    <dbReference type="NCBI Taxonomy" id="1834191"/>
    <lineage>
        <taxon>Bacteria</taxon>
        <taxon>Bacillati</taxon>
        <taxon>Bacillota</taxon>
        <taxon>Bacilli</taxon>
        <taxon>Lactobacillales</taxon>
        <taxon>Enterococcaceae</taxon>
        <taxon>Enterococcus</taxon>
    </lineage>
</organism>
<dbReference type="Gene3D" id="3.40.50.1820">
    <property type="entry name" value="alpha/beta hydrolase"/>
    <property type="match status" value="1"/>
</dbReference>
<gene>
    <name evidence="3" type="primary">menH</name>
    <name evidence="5" type="ORF">A5886_002460</name>
</gene>
<dbReference type="UniPathway" id="UPA00079"/>
<evidence type="ECO:0000256" key="1">
    <source>
        <dbReference type="ARBA" id="ARBA00022428"/>
    </source>
</evidence>
<evidence type="ECO:0000313" key="6">
    <source>
        <dbReference type="Proteomes" id="UP000195043"/>
    </source>
</evidence>
<dbReference type="GO" id="GO:0070205">
    <property type="term" value="F:2-succinyl-6-hydroxy-2,4-cyclohexadiene-1-carboxylate synthase activity"/>
    <property type="evidence" value="ECO:0007669"/>
    <property type="project" value="UniProtKB-UniRule"/>
</dbReference>
<feature type="domain" description="AB hydrolase-1" evidence="4">
    <location>
        <begin position="23"/>
        <end position="258"/>
    </location>
</feature>
<dbReference type="PANTHER" id="PTHR42916">
    <property type="entry name" value="2-SUCCINYL-5-ENOLPYRUVYL-6-HYDROXY-3-CYCLOHEXENE-1-CARBOXYLATE SYNTHASE"/>
    <property type="match status" value="1"/>
</dbReference>